<feature type="DNA-binding region" description="H-T-H motif" evidence="2">
    <location>
        <begin position="32"/>
        <end position="51"/>
    </location>
</feature>
<evidence type="ECO:0000313" key="4">
    <source>
        <dbReference type="EMBL" id="SDW18307.1"/>
    </source>
</evidence>
<dbReference type="NCBIfam" id="NF011584">
    <property type="entry name" value="PRK15008.1"/>
    <property type="match status" value="1"/>
</dbReference>
<keyword evidence="5" id="KW-1185">Reference proteome</keyword>
<dbReference type="SUPFAM" id="SSF48498">
    <property type="entry name" value="Tetracyclin repressor-like, C-terminal domain"/>
    <property type="match status" value="1"/>
</dbReference>
<dbReference type="InterPro" id="IPR001647">
    <property type="entry name" value="HTH_TetR"/>
</dbReference>
<name>A0A1H2RFZ0_9PSED</name>
<dbReference type="InterPro" id="IPR050109">
    <property type="entry name" value="HTH-type_TetR-like_transc_reg"/>
</dbReference>
<dbReference type="Gene3D" id="1.10.357.10">
    <property type="entry name" value="Tetracycline Repressor, domain 2"/>
    <property type="match status" value="1"/>
</dbReference>
<accession>A0A1H2RFZ0</accession>
<evidence type="ECO:0000259" key="3">
    <source>
        <dbReference type="PROSITE" id="PS50977"/>
    </source>
</evidence>
<dbReference type="AlphaFoldDB" id="A0A1H2RFZ0"/>
<dbReference type="STRING" id="1007099.SAMN05216287_0343"/>
<evidence type="ECO:0000256" key="1">
    <source>
        <dbReference type="ARBA" id="ARBA00023125"/>
    </source>
</evidence>
<dbReference type="InterPro" id="IPR013573">
    <property type="entry name" value="Tscrpt_reg_YcdC_C"/>
</dbReference>
<dbReference type="OrthoDB" id="6860332at2"/>
<dbReference type="GO" id="GO:0003700">
    <property type="term" value="F:DNA-binding transcription factor activity"/>
    <property type="evidence" value="ECO:0007669"/>
    <property type="project" value="TreeGrafter"/>
</dbReference>
<dbReference type="PANTHER" id="PTHR30055:SF196">
    <property type="entry name" value="HTH-TYPE TRANSCRIPTIONAL REGULATOR RUTR"/>
    <property type="match status" value="1"/>
</dbReference>
<dbReference type="Pfam" id="PF00440">
    <property type="entry name" value="TetR_N"/>
    <property type="match status" value="1"/>
</dbReference>
<protein>
    <submittedName>
        <fullName evidence="4">Transcriptional regulator, TetR family</fullName>
    </submittedName>
</protein>
<dbReference type="RefSeq" id="WP_090224062.1">
    <property type="nucleotide sequence ID" value="NZ_FNNU01000001.1"/>
</dbReference>
<dbReference type="InterPro" id="IPR009057">
    <property type="entry name" value="Homeodomain-like_sf"/>
</dbReference>
<dbReference type="GO" id="GO:0045892">
    <property type="term" value="P:negative regulation of DNA-templated transcription"/>
    <property type="evidence" value="ECO:0007669"/>
    <property type="project" value="InterPro"/>
</dbReference>
<dbReference type="SUPFAM" id="SSF46689">
    <property type="entry name" value="Homeodomain-like"/>
    <property type="match status" value="1"/>
</dbReference>
<dbReference type="InterPro" id="IPR036271">
    <property type="entry name" value="Tet_transcr_reg_TetR-rel_C_sf"/>
</dbReference>
<dbReference type="EMBL" id="FNNU01000001">
    <property type="protein sequence ID" value="SDW18307.1"/>
    <property type="molecule type" value="Genomic_DNA"/>
</dbReference>
<reference evidence="5" key="1">
    <citation type="submission" date="2016-10" db="EMBL/GenBank/DDBJ databases">
        <authorList>
            <person name="Varghese N."/>
            <person name="Submissions S."/>
        </authorList>
    </citation>
    <scope>NUCLEOTIDE SEQUENCE [LARGE SCALE GENOMIC DNA]</scope>
    <source>
        <strain evidence="5">NRRL B-59562</strain>
    </source>
</reference>
<evidence type="ECO:0000313" key="5">
    <source>
        <dbReference type="Proteomes" id="UP000243778"/>
    </source>
</evidence>
<dbReference type="Proteomes" id="UP000243778">
    <property type="component" value="Unassembled WGS sequence"/>
</dbReference>
<gene>
    <name evidence="4" type="ORF">SAMN05216287_0343</name>
</gene>
<evidence type="ECO:0000256" key="2">
    <source>
        <dbReference type="PROSITE-ProRule" id="PRU00335"/>
    </source>
</evidence>
<sequence>MSKKSLPGTPKQEAIQAAALDLFSRYGLHGTSLDQVASLAGLSKSNLLYYFASKEELYIDLLSNLLDLWLAPLRAIGAEQDPAEAIAQYIRLKMINSRDHPQASRLFCLEMIQGAPLLKPALEGTLRELVDAKAGVVRAWVAAGRLQPVDPHHLFFSLWALTQHYADFSVQVQSITGRTLDDPAFFEQALASVQGLILRGIGVEAGELSGS</sequence>
<feature type="domain" description="HTH tetR-type" evidence="3">
    <location>
        <begin position="9"/>
        <end position="69"/>
    </location>
</feature>
<dbReference type="Gene3D" id="1.10.10.60">
    <property type="entry name" value="Homeodomain-like"/>
    <property type="match status" value="1"/>
</dbReference>
<organism evidence="4 5">
    <name type="scientific">Pseudomonas kuykendallii</name>
    <dbReference type="NCBI Taxonomy" id="1007099"/>
    <lineage>
        <taxon>Bacteria</taxon>
        <taxon>Pseudomonadati</taxon>
        <taxon>Pseudomonadota</taxon>
        <taxon>Gammaproteobacteria</taxon>
        <taxon>Pseudomonadales</taxon>
        <taxon>Pseudomonadaceae</taxon>
        <taxon>Pseudomonas</taxon>
    </lineage>
</organism>
<dbReference type="PANTHER" id="PTHR30055">
    <property type="entry name" value="HTH-TYPE TRANSCRIPTIONAL REGULATOR RUTR"/>
    <property type="match status" value="1"/>
</dbReference>
<dbReference type="PRINTS" id="PR00455">
    <property type="entry name" value="HTHTETR"/>
</dbReference>
<dbReference type="PROSITE" id="PS50977">
    <property type="entry name" value="HTH_TETR_2"/>
    <property type="match status" value="1"/>
</dbReference>
<keyword evidence="1 2" id="KW-0238">DNA-binding</keyword>
<dbReference type="Pfam" id="PF08362">
    <property type="entry name" value="TetR_C_3"/>
    <property type="match status" value="1"/>
</dbReference>
<dbReference type="GO" id="GO:0000976">
    <property type="term" value="F:transcription cis-regulatory region binding"/>
    <property type="evidence" value="ECO:0007669"/>
    <property type="project" value="TreeGrafter"/>
</dbReference>
<proteinExistence type="predicted"/>